<reference evidence="2 3" key="1">
    <citation type="submission" date="2019-03" db="EMBL/GenBank/DDBJ databases">
        <title>Genomic Encyclopedia of Type Strains, Phase IV (KMG-IV): sequencing the most valuable type-strain genomes for metagenomic binning, comparative biology and taxonomic classification.</title>
        <authorList>
            <person name="Goeker M."/>
        </authorList>
    </citation>
    <scope>NUCLEOTIDE SEQUENCE [LARGE SCALE GENOMIC DNA]</scope>
    <source>
        <strain evidence="2 3">DSM 103923</strain>
    </source>
</reference>
<feature type="chain" id="PRO_5020672835" evidence="1">
    <location>
        <begin position="26"/>
        <end position="114"/>
    </location>
</feature>
<name>A0A4R3JY45_9PROT</name>
<dbReference type="Proteomes" id="UP000295135">
    <property type="component" value="Unassembled WGS sequence"/>
</dbReference>
<proteinExistence type="predicted"/>
<dbReference type="Pfam" id="PF13689">
    <property type="entry name" value="DUF4154"/>
    <property type="match status" value="1"/>
</dbReference>
<gene>
    <name evidence="2" type="ORF">EDC61_106112</name>
</gene>
<dbReference type="OrthoDB" id="8527941at2"/>
<organism evidence="2 3">
    <name type="scientific">Sulfuritortus calidifontis</name>
    <dbReference type="NCBI Taxonomy" id="1914471"/>
    <lineage>
        <taxon>Bacteria</taxon>
        <taxon>Pseudomonadati</taxon>
        <taxon>Pseudomonadota</taxon>
        <taxon>Betaproteobacteria</taxon>
        <taxon>Nitrosomonadales</taxon>
        <taxon>Thiobacillaceae</taxon>
        <taxon>Sulfuritortus</taxon>
    </lineage>
</organism>
<accession>A0A4R3JY45</accession>
<keyword evidence="3" id="KW-1185">Reference proteome</keyword>
<dbReference type="InterPro" id="IPR025293">
    <property type="entry name" value="YfiR/HmsC-like"/>
</dbReference>
<evidence type="ECO:0000313" key="3">
    <source>
        <dbReference type="Proteomes" id="UP000295135"/>
    </source>
</evidence>
<dbReference type="EMBL" id="SLZY01000006">
    <property type="protein sequence ID" value="TCS72197.1"/>
    <property type="molecule type" value="Genomic_DNA"/>
</dbReference>
<evidence type="ECO:0000256" key="1">
    <source>
        <dbReference type="SAM" id="SignalP"/>
    </source>
</evidence>
<sequence length="114" mass="12205">MRSAVVAFAAVLLAGSLFGQATARAADGAEYQLKAVFLYRFAQFTEWPAAALAKSEQLMLCVLGEDPFGSQLAGIVGNTVHQRRLAVQRLSGLQQLGQCHVAFIGAMRPQTRPA</sequence>
<comment type="caution">
    <text evidence="2">The sequence shown here is derived from an EMBL/GenBank/DDBJ whole genome shotgun (WGS) entry which is preliminary data.</text>
</comment>
<feature type="signal peptide" evidence="1">
    <location>
        <begin position="1"/>
        <end position="25"/>
    </location>
</feature>
<protein>
    <submittedName>
        <fullName evidence="2">Uncharacterized protein DUF4154</fullName>
    </submittedName>
</protein>
<keyword evidence="1" id="KW-0732">Signal</keyword>
<dbReference type="AlphaFoldDB" id="A0A4R3JY45"/>
<evidence type="ECO:0000313" key="2">
    <source>
        <dbReference type="EMBL" id="TCS72197.1"/>
    </source>
</evidence>
<dbReference type="RefSeq" id="WP_126463793.1">
    <property type="nucleotide sequence ID" value="NZ_AP018721.1"/>
</dbReference>